<accession>A0ABZ1DZD1</accession>
<dbReference type="Pfam" id="PF00440">
    <property type="entry name" value="TetR_N"/>
    <property type="match status" value="1"/>
</dbReference>
<dbReference type="InterPro" id="IPR001647">
    <property type="entry name" value="HTH_TetR"/>
</dbReference>
<organism evidence="4 5">
    <name type="scientific">Thioclava litoralis</name>
    <dbReference type="NCBI Taxonomy" id="3076557"/>
    <lineage>
        <taxon>Bacteria</taxon>
        <taxon>Pseudomonadati</taxon>
        <taxon>Pseudomonadota</taxon>
        <taxon>Alphaproteobacteria</taxon>
        <taxon>Rhodobacterales</taxon>
        <taxon>Paracoccaceae</taxon>
        <taxon>Thioclava</taxon>
    </lineage>
</organism>
<evidence type="ECO:0000256" key="1">
    <source>
        <dbReference type="ARBA" id="ARBA00023125"/>
    </source>
</evidence>
<keyword evidence="5" id="KW-1185">Reference proteome</keyword>
<gene>
    <name evidence="4" type="ORF">RPE78_00255</name>
</gene>
<sequence>MLEVAHDHFSARSFDACNLRDIAADVGIDVAYLHRSYGGKLKLFQAVIDRAIDMCFEDARRCPSFTRFIIERIRNGDLRGFNYGPLPIISHSLACQSVQTEIQSAIKRLFIDPLIAEHGEKFRVEILMVAMLFMGMKIASPVVPAVLLTTKEEELLDEMAVGILVALLGDTPSQPSNSGESPQV</sequence>
<evidence type="ECO:0000259" key="3">
    <source>
        <dbReference type="PROSITE" id="PS50977"/>
    </source>
</evidence>
<feature type="DNA-binding region" description="H-T-H motif" evidence="2">
    <location>
        <begin position="18"/>
        <end position="37"/>
    </location>
</feature>
<keyword evidence="1 2" id="KW-0238">DNA-binding</keyword>
<dbReference type="Gene3D" id="1.10.357.10">
    <property type="entry name" value="Tetracycline Repressor, domain 2"/>
    <property type="match status" value="1"/>
</dbReference>
<evidence type="ECO:0000256" key="2">
    <source>
        <dbReference type="PROSITE-ProRule" id="PRU00335"/>
    </source>
</evidence>
<feature type="domain" description="HTH tetR-type" evidence="3">
    <location>
        <begin position="1"/>
        <end position="55"/>
    </location>
</feature>
<evidence type="ECO:0000313" key="4">
    <source>
        <dbReference type="EMBL" id="WRY33760.1"/>
    </source>
</evidence>
<dbReference type="SUPFAM" id="SSF46689">
    <property type="entry name" value="Homeodomain-like"/>
    <property type="match status" value="1"/>
</dbReference>
<reference evidence="4 5" key="1">
    <citation type="submission" date="2023-09" db="EMBL/GenBank/DDBJ databases">
        <title>Thioclava shenzhenensis sp. nov., a multidrug resistant bacteria-antagonizing species isolated from coastal seawater.</title>
        <authorList>
            <person name="Long M."/>
        </authorList>
    </citation>
    <scope>NUCLEOTIDE SEQUENCE [LARGE SCALE GENOMIC DNA]</scope>
    <source>
        <strain evidence="4 5">FTW29</strain>
    </source>
</reference>
<dbReference type="RefSeq" id="WP_406720909.1">
    <property type="nucleotide sequence ID" value="NZ_CP135443.1"/>
</dbReference>
<protein>
    <submittedName>
        <fullName evidence="4">TetR family transcriptional regulator</fullName>
    </submittedName>
</protein>
<dbReference type="PROSITE" id="PS50977">
    <property type="entry name" value="HTH_TETR_2"/>
    <property type="match status" value="1"/>
</dbReference>
<dbReference type="EMBL" id="CP135443">
    <property type="protein sequence ID" value="WRY33760.1"/>
    <property type="molecule type" value="Genomic_DNA"/>
</dbReference>
<dbReference type="InterPro" id="IPR009057">
    <property type="entry name" value="Homeodomain-like_sf"/>
</dbReference>
<evidence type="ECO:0000313" key="5">
    <source>
        <dbReference type="Proteomes" id="UP001623290"/>
    </source>
</evidence>
<dbReference type="Proteomes" id="UP001623290">
    <property type="component" value="Chromosome"/>
</dbReference>
<proteinExistence type="predicted"/>
<name>A0ABZ1DZD1_9RHOB</name>